<organism evidence="1 2">
    <name type="scientific">Arachis hypogaea</name>
    <name type="common">Peanut</name>
    <dbReference type="NCBI Taxonomy" id="3818"/>
    <lineage>
        <taxon>Eukaryota</taxon>
        <taxon>Viridiplantae</taxon>
        <taxon>Streptophyta</taxon>
        <taxon>Embryophyta</taxon>
        <taxon>Tracheophyta</taxon>
        <taxon>Spermatophyta</taxon>
        <taxon>Magnoliopsida</taxon>
        <taxon>eudicotyledons</taxon>
        <taxon>Gunneridae</taxon>
        <taxon>Pentapetalae</taxon>
        <taxon>rosids</taxon>
        <taxon>fabids</taxon>
        <taxon>Fabales</taxon>
        <taxon>Fabaceae</taxon>
        <taxon>Papilionoideae</taxon>
        <taxon>50 kb inversion clade</taxon>
        <taxon>dalbergioids sensu lato</taxon>
        <taxon>Dalbergieae</taxon>
        <taxon>Pterocarpus clade</taxon>
        <taxon>Arachis</taxon>
    </lineage>
</organism>
<name>A0A445C4G6_ARAHY</name>
<accession>A0A445C4G6</accession>
<comment type="caution">
    <text evidence="1">The sequence shown here is derived from an EMBL/GenBank/DDBJ whole genome shotgun (WGS) entry which is preliminary data.</text>
</comment>
<protein>
    <submittedName>
        <fullName evidence="1">Uncharacterized protein</fullName>
    </submittedName>
</protein>
<proteinExistence type="predicted"/>
<keyword evidence="2" id="KW-1185">Reference proteome</keyword>
<evidence type="ECO:0000313" key="2">
    <source>
        <dbReference type="Proteomes" id="UP000289738"/>
    </source>
</evidence>
<sequence length="126" mass="14160">MATQLLEPHNLGSPTLNSAHNGLKRLLLNYVIESPIGVPIYAPTSLSCSPSSSLQTLLATIEHRTLHSCHTRKRTNTPNRKVKILPQKIQGKRLKLLNCVANPPIRFHRKCNLWREEFGPIIIPIS</sequence>
<evidence type="ECO:0000313" key="1">
    <source>
        <dbReference type="EMBL" id="RYR45781.1"/>
    </source>
</evidence>
<dbReference type="EMBL" id="SDMP01000007">
    <property type="protein sequence ID" value="RYR45781.1"/>
    <property type="molecule type" value="Genomic_DNA"/>
</dbReference>
<reference evidence="1 2" key="1">
    <citation type="submission" date="2019-01" db="EMBL/GenBank/DDBJ databases">
        <title>Sequencing of cultivated peanut Arachis hypogaea provides insights into genome evolution and oil improvement.</title>
        <authorList>
            <person name="Chen X."/>
        </authorList>
    </citation>
    <scope>NUCLEOTIDE SEQUENCE [LARGE SCALE GENOMIC DNA]</scope>
    <source>
        <strain evidence="2">cv. Fuhuasheng</strain>
        <tissue evidence="1">Leaves</tissue>
    </source>
</reference>
<dbReference type="AlphaFoldDB" id="A0A445C4G6"/>
<gene>
    <name evidence="1" type="ORF">Ahy_A07g031573</name>
</gene>
<dbReference type="Proteomes" id="UP000289738">
    <property type="component" value="Chromosome A07"/>
</dbReference>